<name>A0A516PXW7_9ACTN</name>
<evidence type="ECO:0000313" key="2">
    <source>
        <dbReference type="EMBL" id="QDP96017.1"/>
    </source>
</evidence>
<dbReference type="PIRSF" id="PIRSF000332">
    <property type="entry name" value="FMO"/>
    <property type="match status" value="1"/>
</dbReference>
<evidence type="ECO:0000256" key="1">
    <source>
        <dbReference type="ARBA" id="ARBA00023002"/>
    </source>
</evidence>
<dbReference type="KEGG" id="mik:FOE78_09005"/>
<dbReference type="OrthoDB" id="5168853at2"/>
<keyword evidence="1" id="KW-0560">Oxidoreductase</keyword>
<accession>A0A516PXW7</accession>
<dbReference type="PRINTS" id="PR00469">
    <property type="entry name" value="PNDRDTASEII"/>
</dbReference>
<dbReference type="PRINTS" id="PR00368">
    <property type="entry name" value="FADPNR"/>
</dbReference>
<protein>
    <submittedName>
        <fullName evidence="2">NAD(P)/FAD-dependent oxidoreductase</fullName>
    </submittedName>
</protein>
<dbReference type="Pfam" id="PF13738">
    <property type="entry name" value="Pyr_redox_3"/>
    <property type="match status" value="1"/>
</dbReference>
<dbReference type="RefSeq" id="WP_143985983.1">
    <property type="nucleotide sequence ID" value="NZ_CP041692.1"/>
</dbReference>
<gene>
    <name evidence="2" type="ORF">FOE78_09005</name>
</gene>
<sequence>MTRRSETLVIGASAAGLATAACLQRAGQRTVLLEAADDVAASWRGRYDRLHLHTPRAASALPGLEMPAGWRRYLARDQVVSYLEQYRDHHRLAPQYGQRVLRLEREGGDWVATTADRQWRAGTAVVATGFNRRPVLPSWPGIEDFRGEILHSSAYRNPTPWHGERVLVVGFGNSACEQAVDLVEGGVETHLSVRSPVNVIPRDLLGVPVLRLGAALHHLPARAADALAWPLVRLTVGDIRRLGLDKLPYGPMTQIARTRRIPLLDSGALDQLRAGRITLHGAISRFTPEGVEFIDGTKLEVTAVVLGTGYVPALAEFLPEWAAVCDPSGVPYESGRPTALPGLFFCGYRVSPAGMLHDIAHEARLLAAQLRGRP</sequence>
<evidence type="ECO:0000313" key="3">
    <source>
        <dbReference type="Proteomes" id="UP000319263"/>
    </source>
</evidence>
<dbReference type="PANTHER" id="PTHR43539:SF78">
    <property type="entry name" value="FLAVIN-CONTAINING MONOOXYGENASE"/>
    <property type="match status" value="1"/>
</dbReference>
<dbReference type="InterPro" id="IPR050982">
    <property type="entry name" value="Auxin_biosynth/cation_transpt"/>
</dbReference>
<dbReference type="GO" id="GO:0004497">
    <property type="term" value="F:monooxygenase activity"/>
    <property type="evidence" value="ECO:0007669"/>
    <property type="project" value="TreeGrafter"/>
</dbReference>
<dbReference type="InterPro" id="IPR036188">
    <property type="entry name" value="FAD/NAD-bd_sf"/>
</dbReference>
<dbReference type="InterPro" id="IPR000960">
    <property type="entry name" value="Flavin_mOase"/>
</dbReference>
<proteinExistence type="predicted"/>
<dbReference type="EMBL" id="CP041692">
    <property type="protein sequence ID" value="QDP96017.1"/>
    <property type="molecule type" value="Genomic_DNA"/>
</dbReference>
<dbReference type="PANTHER" id="PTHR43539">
    <property type="entry name" value="FLAVIN-BINDING MONOOXYGENASE-LIKE PROTEIN (AFU_ORTHOLOGUE AFUA_4G09220)"/>
    <property type="match status" value="1"/>
</dbReference>
<dbReference type="SUPFAM" id="SSF51905">
    <property type="entry name" value="FAD/NAD(P)-binding domain"/>
    <property type="match status" value="2"/>
</dbReference>
<dbReference type="GO" id="GO:0050661">
    <property type="term" value="F:NADP binding"/>
    <property type="evidence" value="ECO:0007669"/>
    <property type="project" value="InterPro"/>
</dbReference>
<organism evidence="2 3">
    <name type="scientific">Microlunatus elymi</name>
    <dbReference type="NCBI Taxonomy" id="2596828"/>
    <lineage>
        <taxon>Bacteria</taxon>
        <taxon>Bacillati</taxon>
        <taxon>Actinomycetota</taxon>
        <taxon>Actinomycetes</taxon>
        <taxon>Propionibacteriales</taxon>
        <taxon>Propionibacteriaceae</taxon>
        <taxon>Microlunatus</taxon>
    </lineage>
</organism>
<dbReference type="GO" id="GO:0005829">
    <property type="term" value="C:cytosol"/>
    <property type="evidence" value="ECO:0007669"/>
    <property type="project" value="TreeGrafter"/>
</dbReference>
<dbReference type="AlphaFoldDB" id="A0A516PXW7"/>
<dbReference type="PROSITE" id="PS51257">
    <property type="entry name" value="PROKAR_LIPOPROTEIN"/>
    <property type="match status" value="1"/>
</dbReference>
<dbReference type="Gene3D" id="3.50.50.60">
    <property type="entry name" value="FAD/NAD(P)-binding domain"/>
    <property type="match status" value="1"/>
</dbReference>
<dbReference type="GO" id="GO:0050660">
    <property type="term" value="F:flavin adenine dinucleotide binding"/>
    <property type="evidence" value="ECO:0007669"/>
    <property type="project" value="InterPro"/>
</dbReference>
<dbReference type="Proteomes" id="UP000319263">
    <property type="component" value="Chromosome"/>
</dbReference>
<keyword evidence="3" id="KW-1185">Reference proteome</keyword>
<reference evidence="2 3" key="1">
    <citation type="submission" date="2019-07" db="EMBL/GenBank/DDBJ databases">
        <title>Microlunatus dokdonensis sp. nov. isolated from the rhizospheric soil of the wild plant Elymus tsukushiensis.</title>
        <authorList>
            <person name="Ghim S.-Y."/>
            <person name="Hwang Y.-J."/>
            <person name="Son J.-S."/>
            <person name="Shin J.-H."/>
        </authorList>
    </citation>
    <scope>NUCLEOTIDE SEQUENCE [LARGE SCALE GENOMIC DNA]</scope>
    <source>
        <strain evidence="2 3">KUDC0627</strain>
    </source>
</reference>